<accession>A0ABQ8XWL3</accession>
<comment type="caution">
    <text evidence="1">The sequence shown here is derived from an EMBL/GenBank/DDBJ whole genome shotgun (WGS) entry which is preliminary data.</text>
</comment>
<name>A0ABQ8XWL3_9EUKA</name>
<evidence type="ECO:0000313" key="2">
    <source>
        <dbReference type="Proteomes" id="UP001150062"/>
    </source>
</evidence>
<evidence type="ECO:0000313" key="1">
    <source>
        <dbReference type="EMBL" id="KAJ6237006.1"/>
    </source>
</evidence>
<reference evidence="1" key="1">
    <citation type="submission" date="2022-08" db="EMBL/GenBank/DDBJ databases">
        <title>Novel sulfate-reducing endosymbionts in the free-living metamonad Anaeramoeba.</title>
        <authorList>
            <person name="Jerlstrom-Hultqvist J."/>
            <person name="Cepicka I."/>
            <person name="Gallot-Lavallee L."/>
            <person name="Salas-Leiva D."/>
            <person name="Curtis B.A."/>
            <person name="Zahonova K."/>
            <person name="Pipaliya S."/>
            <person name="Dacks J."/>
            <person name="Roger A.J."/>
        </authorList>
    </citation>
    <scope>NUCLEOTIDE SEQUENCE</scope>
    <source>
        <strain evidence="1">Schooner1</strain>
    </source>
</reference>
<dbReference type="EMBL" id="JAOAOG010000240">
    <property type="protein sequence ID" value="KAJ6237006.1"/>
    <property type="molecule type" value="Genomic_DNA"/>
</dbReference>
<keyword evidence="2" id="KW-1185">Reference proteome</keyword>
<proteinExistence type="predicted"/>
<gene>
    <name evidence="1" type="ORF">M0813_03413</name>
</gene>
<sequence>MGWDSNSRDKQSRGNKSFLFSFFSLDPNFKEPLKMPVYQNKENEIYCHSYFGLGFGNDLELGYDNLNMNEYCSSYLDYTYKAPFGYEYDLKQARNFLAGSCDN</sequence>
<protein>
    <submittedName>
        <fullName evidence="1">Uncharacterized protein</fullName>
    </submittedName>
</protein>
<organism evidence="1 2">
    <name type="scientific">Anaeramoeba flamelloides</name>
    <dbReference type="NCBI Taxonomy" id="1746091"/>
    <lineage>
        <taxon>Eukaryota</taxon>
        <taxon>Metamonada</taxon>
        <taxon>Anaeramoebidae</taxon>
        <taxon>Anaeramoeba</taxon>
    </lineage>
</organism>
<dbReference type="Proteomes" id="UP001150062">
    <property type="component" value="Unassembled WGS sequence"/>
</dbReference>